<evidence type="ECO:0000313" key="2">
    <source>
        <dbReference type="Proteomes" id="UP000237000"/>
    </source>
</evidence>
<organism evidence="1 2">
    <name type="scientific">Trema orientale</name>
    <name type="common">Charcoal tree</name>
    <name type="synonym">Celtis orientalis</name>
    <dbReference type="NCBI Taxonomy" id="63057"/>
    <lineage>
        <taxon>Eukaryota</taxon>
        <taxon>Viridiplantae</taxon>
        <taxon>Streptophyta</taxon>
        <taxon>Embryophyta</taxon>
        <taxon>Tracheophyta</taxon>
        <taxon>Spermatophyta</taxon>
        <taxon>Magnoliopsida</taxon>
        <taxon>eudicotyledons</taxon>
        <taxon>Gunneridae</taxon>
        <taxon>Pentapetalae</taxon>
        <taxon>rosids</taxon>
        <taxon>fabids</taxon>
        <taxon>Rosales</taxon>
        <taxon>Cannabaceae</taxon>
        <taxon>Trema</taxon>
    </lineage>
</organism>
<evidence type="ECO:0000313" key="1">
    <source>
        <dbReference type="EMBL" id="PON42710.1"/>
    </source>
</evidence>
<accession>A0A2P5B1N1</accession>
<dbReference type="Proteomes" id="UP000237000">
    <property type="component" value="Unassembled WGS sequence"/>
</dbReference>
<comment type="caution">
    <text evidence="1">The sequence shown here is derived from an EMBL/GenBank/DDBJ whole genome shotgun (WGS) entry which is preliminary data.</text>
</comment>
<dbReference type="EMBL" id="JXTC01000630">
    <property type="protein sequence ID" value="PON42710.1"/>
    <property type="molecule type" value="Genomic_DNA"/>
</dbReference>
<dbReference type="InParanoid" id="A0A2P5B1N1"/>
<sequence length="112" mass="12697">MPGQICFLCEKFQVLEQPTEGEERGSLQHSGEKKEANFVTKVGLPQSISTGVCCLRFWSKRKLRTRIFLLKSFGLVKNGKAREEGEGVCEEESPVRAQKKTQNECFVQEESL</sequence>
<reference evidence="2" key="1">
    <citation type="submission" date="2016-06" db="EMBL/GenBank/DDBJ databases">
        <title>Parallel loss of symbiosis genes in relatives of nitrogen-fixing non-legume Parasponia.</title>
        <authorList>
            <person name="Van Velzen R."/>
            <person name="Holmer R."/>
            <person name="Bu F."/>
            <person name="Rutten L."/>
            <person name="Van Zeijl A."/>
            <person name="Liu W."/>
            <person name="Santuari L."/>
            <person name="Cao Q."/>
            <person name="Sharma T."/>
            <person name="Shen D."/>
            <person name="Roswanjaya Y."/>
            <person name="Wardhani T."/>
            <person name="Kalhor M.S."/>
            <person name="Jansen J."/>
            <person name="Van den Hoogen J."/>
            <person name="Gungor B."/>
            <person name="Hartog M."/>
            <person name="Hontelez J."/>
            <person name="Verver J."/>
            <person name="Yang W.-C."/>
            <person name="Schijlen E."/>
            <person name="Repin R."/>
            <person name="Schilthuizen M."/>
            <person name="Schranz E."/>
            <person name="Heidstra R."/>
            <person name="Miyata K."/>
            <person name="Fedorova E."/>
            <person name="Kohlen W."/>
            <person name="Bisseling T."/>
            <person name="Smit S."/>
            <person name="Geurts R."/>
        </authorList>
    </citation>
    <scope>NUCLEOTIDE SEQUENCE [LARGE SCALE GENOMIC DNA]</scope>
    <source>
        <strain evidence="2">cv. RG33-2</strain>
    </source>
</reference>
<proteinExistence type="predicted"/>
<gene>
    <name evidence="1" type="ORF">TorRG33x02_335260</name>
</gene>
<keyword evidence="2" id="KW-1185">Reference proteome</keyword>
<name>A0A2P5B1N1_TREOI</name>
<protein>
    <submittedName>
        <fullName evidence="1">Uncharacterized protein</fullName>
    </submittedName>
</protein>
<dbReference type="AlphaFoldDB" id="A0A2P5B1N1"/>